<dbReference type="AlphaFoldDB" id="A0A5P1FD90"/>
<feature type="region of interest" description="Disordered" evidence="1">
    <location>
        <begin position="1"/>
        <end position="80"/>
    </location>
</feature>
<dbReference type="Gramene" id="ONK76338">
    <property type="protein sequence ID" value="ONK76338"/>
    <property type="gene ID" value="A4U43_C03F26550"/>
</dbReference>
<feature type="compositionally biased region" description="Polar residues" evidence="1">
    <location>
        <begin position="12"/>
        <end position="23"/>
    </location>
</feature>
<name>A0A5P1FD90_ASPOF</name>
<evidence type="ECO:0000313" key="3">
    <source>
        <dbReference type="Proteomes" id="UP000243459"/>
    </source>
</evidence>
<dbReference type="Proteomes" id="UP000243459">
    <property type="component" value="Chromosome 3"/>
</dbReference>
<feature type="compositionally biased region" description="Basic and acidic residues" evidence="1">
    <location>
        <begin position="26"/>
        <end position="40"/>
    </location>
</feature>
<gene>
    <name evidence="2" type="ORF">A4U43_C03F26550</name>
</gene>
<evidence type="ECO:0000256" key="1">
    <source>
        <dbReference type="SAM" id="MobiDB-lite"/>
    </source>
</evidence>
<accession>A0A5P1FD90</accession>
<feature type="compositionally biased region" description="Basic and acidic residues" evidence="1">
    <location>
        <begin position="57"/>
        <end position="67"/>
    </location>
</feature>
<evidence type="ECO:0000313" key="2">
    <source>
        <dbReference type="EMBL" id="ONK76338.1"/>
    </source>
</evidence>
<organism evidence="2 3">
    <name type="scientific">Asparagus officinalis</name>
    <name type="common">Garden asparagus</name>
    <dbReference type="NCBI Taxonomy" id="4686"/>
    <lineage>
        <taxon>Eukaryota</taxon>
        <taxon>Viridiplantae</taxon>
        <taxon>Streptophyta</taxon>
        <taxon>Embryophyta</taxon>
        <taxon>Tracheophyta</taxon>
        <taxon>Spermatophyta</taxon>
        <taxon>Magnoliopsida</taxon>
        <taxon>Liliopsida</taxon>
        <taxon>Asparagales</taxon>
        <taxon>Asparagaceae</taxon>
        <taxon>Asparagoideae</taxon>
        <taxon>Asparagus</taxon>
    </lineage>
</organism>
<reference evidence="3" key="1">
    <citation type="journal article" date="2017" name="Nat. Commun.">
        <title>The asparagus genome sheds light on the origin and evolution of a young Y chromosome.</title>
        <authorList>
            <person name="Harkess A."/>
            <person name="Zhou J."/>
            <person name="Xu C."/>
            <person name="Bowers J.E."/>
            <person name="Van der Hulst R."/>
            <person name="Ayyampalayam S."/>
            <person name="Mercati F."/>
            <person name="Riccardi P."/>
            <person name="McKain M.R."/>
            <person name="Kakrana A."/>
            <person name="Tang H."/>
            <person name="Ray J."/>
            <person name="Groenendijk J."/>
            <person name="Arikit S."/>
            <person name="Mathioni S.M."/>
            <person name="Nakano M."/>
            <person name="Shan H."/>
            <person name="Telgmann-Rauber A."/>
            <person name="Kanno A."/>
            <person name="Yue Z."/>
            <person name="Chen H."/>
            <person name="Li W."/>
            <person name="Chen Y."/>
            <person name="Xu X."/>
            <person name="Zhang Y."/>
            <person name="Luo S."/>
            <person name="Chen H."/>
            <person name="Gao J."/>
            <person name="Mao Z."/>
            <person name="Pires J.C."/>
            <person name="Luo M."/>
            <person name="Kudrna D."/>
            <person name="Wing R.A."/>
            <person name="Meyers B.C."/>
            <person name="Yi K."/>
            <person name="Kong H."/>
            <person name="Lavrijsen P."/>
            <person name="Sunseri F."/>
            <person name="Falavigna A."/>
            <person name="Ye Y."/>
            <person name="Leebens-Mack J.H."/>
            <person name="Chen G."/>
        </authorList>
    </citation>
    <scope>NUCLEOTIDE SEQUENCE [LARGE SCALE GENOMIC DNA]</scope>
    <source>
        <strain evidence="3">cv. DH0086</strain>
    </source>
</reference>
<protein>
    <submittedName>
        <fullName evidence="2">Uncharacterized protein</fullName>
    </submittedName>
</protein>
<keyword evidence="3" id="KW-1185">Reference proteome</keyword>
<proteinExistence type="predicted"/>
<sequence length="80" mass="8833">MITHLADVAENDLQTIPTHSIPSGTRRAEAKRNKDNQESKKRGRATYTGGSRSMVQAKERVRARIEESSGSSIGYSRDVS</sequence>
<feature type="compositionally biased region" description="Low complexity" evidence="1">
    <location>
        <begin position="68"/>
        <end position="80"/>
    </location>
</feature>
<dbReference type="EMBL" id="CM007383">
    <property type="protein sequence ID" value="ONK76338.1"/>
    <property type="molecule type" value="Genomic_DNA"/>
</dbReference>